<proteinExistence type="predicted"/>
<reference evidence="2 3" key="1">
    <citation type="journal article" date="2019" name="Sci. Rep.">
        <title>Orb-weaving spider Araneus ventricosus genome elucidates the spidroin gene catalogue.</title>
        <authorList>
            <person name="Kono N."/>
            <person name="Nakamura H."/>
            <person name="Ohtoshi R."/>
            <person name="Moran D.A.P."/>
            <person name="Shinohara A."/>
            <person name="Yoshida Y."/>
            <person name="Fujiwara M."/>
            <person name="Mori M."/>
            <person name="Tomita M."/>
            <person name="Arakawa K."/>
        </authorList>
    </citation>
    <scope>NUCLEOTIDE SEQUENCE [LARGE SCALE GENOMIC DNA]</scope>
</reference>
<evidence type="ECO:0000256" key="1">
    <source>
        <dbReference type="SAM" id="MobiDB-lite"/>
    </source>
</evidence>
<feature type="region of interest" description="Disordered" evidence="1">
    <location>
        <begin position="80"/>
        <end position="109"/>
    </location>
</feature>
<name>A0A4Y2CPS7_ARAVE</name>
<sequence length="109" mass="12283">MEGLPDNGSRLPVTWSWEGRERQTKNSSLSGLTVEVNKMRQAESFVERVTKSSLSLFSLVILASRFEAIRRLFWEGPRSFEPRSDDEDDTMGSIMVPPGGVEDVTFSAR</sequence>
<gene>
    <name evidence="2" type="ORF">AVEN_266377_1</name>
</gene>
<dbReference type="Proteomes" id="UP000499080">
    <property type="component" value="Unassembled WGS sequence"/>
</dbReference>
<accession>A0A4Y2CPS7</accession>
<dbReference type="EMBL" id="BGPR01000228">
    <property type="protein sequence ID" value="GBM06432.1"/>
    <property type="molecule type" value="Genomic_DNA"/>
</dbReference>
<evidence type="ECO:0000313" key="2">
    <source>
        <dbReference type="EMBL" id="GBM06432.1"/>
    </source>
</evidence>
<comment type="caution">
    <text evidence="2">The sequence shown here is derived from an EMBL/GenBank/DDBJ whole genome shotgun (WGS) entry which is preliminary data.</text>
</comment>
<dbReference type="AlphaFoldDB" id="A0A4Y2CPS7"/>
<organism evidence="2 3">
    <name type="scientific">Araneus ventricosus</name>
    <name type="common">Orbweaver spider</name>
    <name type="synonym">Epeira ventricosa</name>
    <dbReference type="NCBI Taxonomy" id="182803"/>
    <lineage>
        <taxon>Eukaryota</taxon>
        <taxon>Metazoa</taxon>
        <taxon>Ecdysozoa</taxon>
        <taxon>Arthropoda</taxon>
        <taxon>Chelicerata</taxon>
        <taxon>Arachnida</taxon>
        <taxon>Araneae</taxon>
        <taxon>Araneomorphae</taxon>
        <taxon>Entelegynae</taxon>
        <taxon>Araneoidea</taxon>
        <taxon>Araneidae</taxon>
        <taxon>Araneus</taxon>
    </lineage>
</organism>
<protein>
    <submittedName>
        <fullName evidence="2">Uncharacterized protein</fullName>
    </submittedName>
</protein>
<keyword evidence="3" id="KW-1185">Reference proteome</keyword>
<evidence type="ECO:0000313" key="3">
    <source>
        <dbReference type="Proteomes" id="UP000499080"/>
    </source>
</evidence>